<dbReference type="AlphaFoldDB" id="A0AA39TI60"/>
<evidence type="ECO:0000313" key="3">
    <source>
        <dbReference type="Proteomes" id="UP001168877"/>
    </source>
</evidence>
<accession>A0AA39TI60</accession>
<name>A0AA39TI60_ACESA</name>
<dbReference type="EMBL" id="JAUESC010000001">
    <property type="protein sequence ID" value="KAK0606707.1"/>
    <property type="molecule type" value="Genomic_DNA"/>
</dbReference>
<keyword evidence="3" id="KW-1185">Reference proteome</keyword>
<dbReference type="Proteomes" id="UP001168877">
    <property type="component" value="Unassembled WGS sequence"/>
</dbReference>
<feature type="region of interest" description="Disordered" evidence="1">
    <location>
        <begin position="1"/>
        <end position="23"/>
    </location>
</feature>
<organism evidence="2 3">
    <name type="scientific">Acer saccharum</name>
    <name type="common">Sugar maple</name>
    <dbReference type="NCBI Taxonomy" id="4024"/>
    <lineage>
        <taxon>Eukaryota</taxon>
        <taxon>Viridiplantae</taxon>
        <taxon>Streptophyta</taxon>
        <taxon>Embryophyta</taxon>
        <taxon>Tracheophyta</taxon>
        <taxon>Spermatophyta</taxon>
        <taxon>Magnoliopsida</taxon>
        <taxon>eudicotyledons</taxon>
        <taxon>Gunneridae</taxon>
        <taxon>Pentapetalae</taxon>
        <taxon>rosids</taxon>
        <taxon>malvids</taxon>
        <taxon>Sapindales</taxon>
        <taxon>Sapindaceae</taxon>
        <taxon>Hippocastanoideae</taxon>
        <taxon>Acereae</taxon>
        <taxon>Acer</taxon>
    </lineage>
</organism>
<feature type="region of interest" description="Disordered" evidence="1">
    <location>
        <begin position="191"/>
        <end position="213"/>
    </location>
</feature>
<evidence type="ECO:0000256" key="1">
    <source>
        <dbReference type="SAM" id="MobiDB-lite"/>
    </source>
</evidence>
<evidence type="ECO:0000313" key="2">
    <source>
        <dbReference type="EMBL" id="KAK0606707.1"/>
    </source>
</evidence>
<feature type="region of interest" description="Disordered" evidence="1">
    <location>
        <begin position="102"/>
        <end position="123"/>
    </location>
</feature>
<reference evidence="2" key="1">
    <citation type="journal article" date="2022" name="Plant J.">
        <title>Strategies of tolerance reflected in two North American maple genomes.</title>
        <authorList>
            <person name="McEvoy S.L."/>
            <person name="Sezen U.U."/>
            <person name="Trouern-Trend A."/>
            <person name="McMahon S.M."/>
            <person name="Schaberg P.G."/>
            <person name="Yang J."/>
            <person name="Wegrzyn J.L."/>
            <person name="Swenson N.G."/>
        </authorList>
    </citation>
    <scope>NUCLEOTIDE SEQUENCE</scope>
    <source>
        <strain evidence="2">NS2018</strain>
    </source>
</reference>
<comment type="caution">
    <text evidence="2">The sequence shown here is derived from an EMBL/GenBank/DDBJ whole genome shotgun (WGS) entry which is preliminary data.</text>
</comment>
<gene>
    <name evidence="2" type="ORF">LWI29_003152</name>
</gene>
<reference evidence="2" key="2">
    <citation type="submission" date="2023-06" db="EMBL/GenBank/DDBJ databases">
        <authorList>
            <person name="Swenson N.G."/>
            <person name="Wegrzyn J.L."/>
            <person name="Mcevoy S.L."/>
        </authorList>
    </citation>
    <scope>NUCLEOTIDE SEQUENCE</scope>
    <source>
        <strain evidence="2">NS2018</strain>
        <tissue evidence="2">Leaf</tissue>
    </source>
</reference>
<protein>
    <submittedName>
        <fullName evidence="2">Uncharacterized protein</fullName>
    </submittedName>
</protein>
<sequence>MVHEGSKTSVEVKTPSKKKNKSLRSGWLATLSIASGSLGKLIVLDRGEKEKERKQNAYACLVSSGRVGLAASVVDSLSPLRINCAAGPSSPREEIDEGISLGRDNVPVRGNSTSTGPLANPTEVEPLPIHLEMVGEYAAPMFYAQNEDTSSFLEDFDMGPYVGYHYVLFDRERDDGKQPVNARHVNMLASSPIGGDNSARLPNDASVEQNQLI</sequence>
<proteinExistence type="predicted"/>